<dbReference type="RefSeq" id="WP_185763013.1">
    <property type="nucleotide sequence ID" value="NZ_RIBP01000001.1"/>
</dbReference>
<dbReference type="Proteomes" id="UP000319837">
    <property type="component" value="Unassembled WGS sequence"/>
</dbReference>
<dbReference type="Pfam" id="PF00106">
    <property type="entry name" value="adh_short"/>
    <property type="match status" value="1"/>
</dbReference>
<dbReference type="PANTHER" id="PTHR43115">
    <property type="entry name" value="DEHYDROGENASE/REDUCTASE SDR FAMILY MEMBER 11"/>
    <property type="match status" value="1"/>
</dbReference>
<protein>
    <submittedName>
        <fullName evidence="4">SDR family oxidoreductase</fullName>
    </submittedName>
</protein>
<evidence type="ECO:0000256" key="2">
    <source>
        <dbReference type="ARBA" id="ARBA00023002"/>
    </source>
</evidence>
<organism evidence="4 5">
    <name type="scientific">Niallia circulans</name>
    <name type="common">Bacillus circulans</name>
    <dbReference type="NCBI Taxonomy" id="1397"/>
    <lineage>
        <taxon>Bacteria</taxon>
        <taxon>Bacillati</taxon>
        <taxon>Bacillota</taxon>
        <taxon>Bacilli</taxon>
        <taxon>Bacillales</taxon>
        <taxon>Bacillaceae</taxon>
        <taxon>Niallia</taxon>
    </lineage>
</organism>
<dbReference type="PANTHER" id="PTHR43115:SF4">
    <property type="entry name" value="DEHYDROGENASE_REDUCTASE SDR FAMILY MEMBER 11"/>
    <property type="match status" value="1"/>
</dbReference>
<evidence type="ECO:0000313" key="5">
    <source>
        <dbReference type="Proteomes" id="UP000319837"/>
    </source>
</evidence>
<dbReference type="PRINTS" id="PR00081">
    <property type="entry name" value="GDHRDH"/>
</dbReference>
<evidence type="ECO:0000256" key="3">
    <source>
        <dbReference type="RuleBase" id="RU000363"/>
    </source>
</evidence>
<comment type="similarity">
    <text evidence="1 3">Belongs to the short-chain dehydrogenases/reductases (SDR) family.</text>
</comment>
<dbReference type="AlphaFoldDB" id="A0A553SRI4"/>
<gene>
    <name evidence="4" type="ORF">CEQ21_00990</name>
</gene>
<dbReference type="InterPro" id="IPR036291">
    <property type="entry name" value="NAD(P)-bd_dom_sf"/>
</dbReference>
<reference evidence="5" key="1">
    <citation type="submission" date="2018-10" db="EMBL/GenBank/DDBJ databases">
        <title>FDA dAtabase for Regulatory Grade micrObial Sequences (FDA-ARGOS): Supporting development and validation of Infectious Disease Dx tests.</title>
        <authorList>
            <person name="Minogue T."/>
            <person name="Wolcott M."/>
            <person name="Wasieloski L."/>
            <person name="Aguilar W."/>
            <person name="Moore D."/>
            <person name="Tallon L."/>
            <person name="Sadzewicz L."/>
            <person name="Sengamalay N."/>
            <person name="Ott S."/>
            <person name="Godinez A."/>
            <person name="Nagaraj S."/>
            <person name="Vavikolanu K."/>
            <person name="Vyas G."/>
            <person name="Nadendla S."/>
            <person name="George J."/>
            <person name="Sichtig H."/>
        </authorList>
    </citation>
    <scope>NUCLEOTIDE SEQUENCE [LARGE SCALE GENOMIC DNA]</scope>
    <source>
        <strain evidence="5">FDAARGOS_343</strain>
    </source>
</reference>
<proteinExistence type="inferred from homology"/>
<dbReference type="GO" id="GO:0016616">
    <property type="term" value="F:oxidoreductase activity, acting on the CH-OH group of donors, NAD or NADP as acceptor"/>
    <property type="evidence" value="ECO:0007669"/>
    <property type="project" value="UniProtKB-ARBA"/>
</dbReference>
<evidence type="ECO:0000313" key="4">
    <source>
        <dbReference type="EMBL" id="TRZ39578.1"/>
    </source>
</evidence>
<dbReference type="Gene3D" id="3.40.50.720">
    <property type="entry name" value="NAD(P)-binding Rossmann-like Domain"/>
    <property type="match status" value="1"/>
</dbReference>
<accession>A0A553SRI4</accession>
<dbReference type="EMBL" id="RIBP01000001">
    <property type="protein sequence ID" value="TRZ39578.1"/>
    <property type="molecule type" value="Genomic_DNA"/>
</dbReference>
<evidence type="ECO:0000256" key="1">
    <source>
        <dbReference type="ARBA" id="ARBA00006484"/>
    </source>
</evidence>
<name>A0A553SRI4_NIACI</name>
<keyword evidence="2" id="KW-0560">Oxidoreductase</keyword>
<dbReference type="PRINTS" id="PR00080">
    <property type="entry name" value="SDRFAMILY"/>
</dbReference>
<sequence>MTNNIKGKVVIITGASSGIGEATAKGLAEKGAKVVLAARREERLKNLVKNIEQLGGEAKYKVTDVTSSEQVQSLANFAIKEYGQIDVLINNAGIMPGSFLHQNNVSEWDETIDINVKGVLYGIGAVLPHMRERSSGHIVNISSVAGHENPYPSGVVYYLTKHAVRLISEGLRAEEAMFDSNVRVTNISPGAIDTDLKYTVKDPEVREQVVKMYEQKTLSSEDMAKGIIYAINQDEQIAINEMIVRPINS</sequence>
<comment type="caution">
    <text evidence="4">The sequence shown here is derived from an EMBL/GenBank/DDBJ whole genome shotgun (WGS) entry which is preliminary data.</text>
</comment>
<dbReference type="SUPFAM" id="SSF51735">
    <property type="entry name" value="NAD(P)-binding Rossmann-fold domains"/>
    <property type="match status" value="1"/>
</dbReference>
<dbReference type="FunFam" id="3.40.50.720:FF:000047">
    <property type="entry name" value="NADP-dependent L-serine/L-allo-threonine dehydrogenase"/>
    <property type="match status" value="1"/>
</dbReference>
<dbReference type="InterPro" id="IPR002347">
    <property type="entry name" value="SDR_fam"/>
</dbReference>